<dbReference type="RefSeq" id="WP_216941162.1">
    <property type="nucleotide sequence ID" value="NZ_CP077062.1"/>
</dbReference>
<dbReference type="Proteomes" id="UP000683575">
    <property type="component" value="Chromosome"/>
</dbReference>
<name>A0A975T0M5_9ACTN</name>
<sequence length="280" mass="28961">MNESFWREQLERAARAEAGPEVDVRADVARGRVRLRQRRVAVGGAALLVAGVVLGGGLALGAGGSGQAGPVPVGPGPTATATYHEPDVTIEPSASPATATATASGDARTARLRATLEQDWSSPEDIPFKAWRSELFATTRSVLDPSGTHLDYASAGLTAGYDDQGVGLGVKLGWSRPGSPGLGLVEVEVSNEGGSDQDQCVSLGGFGCPRTVDVGGTTMRVGEGDAGEFVVLHRRPDGVRVLVLVNPLFGNNSTTPVAGIGVGPRDAYRLVQDDRLDLPE</sequence>
<keyword evidence="1" id="KW-0812">Transmembrane</keyword>
<proteinExistence type="predicted"/>
<organism evidence="2 3">
    <name type="scientific">Nocardioides panacis</name>
    <dbReference type="NCBI Taxonomy" id="2849501"/>
    <lineage>
        <taxon>Bacteria</taxon>
        <taxon>Bacillati</taxon>
        <taxon>Actinomycetota</taxon>
        <taxon>Actinomycetes</taxon>
        <taxon>Propionibacteriales</taxon>
        <taxon>Nocardioidaceae</taxon>
        <taxon>Nocardioides</taxon>
    </lineage>
</organism>
<dbReference type="AlphaFoldDB" id="A0A975T0M5"/>
<keyword evidence="1" id="KW-0472">Membrane</keyword>
<protein>
    <submittedName>
        <fullName evidence="2">Uncharacterized protein</fullName>
    </submittedName>
</protein>
<accession>A0A975T0M5</accession>
<feature type="transmembrane region" description="Helical" evidence="1">
    <location>
        <begin position="40"/>
        <end position="62"/>
    </location>
</feature>
<evidence type="ECO:0000256" key="1">
    <source>
        <dbReference type="SAM" id="Phobius"/>
    </source>
</evidence>
<gene>
    <name evidence="2" type="ORF">KRR39_05895</name>
</gene>
<dbReference type="KEGG" id="nps:KRR39_05895"/>
<evidence type="ECO:0000313" key="2">
    <source>
        <dbReference type="EMBL" id="QWZ09316.1"/>
    </source>
</evidence>
<evidence type="ECO:0000313" key="3">
    <source>
        <dbReference type="Proteomes" id="UP000683575"/>
    </source>
</evidence>
<keyword evidence="3" id="KW-1185">Reference proteome</keyword>
<keyword evidence="1" id="KW-1133">Transmembrane helix</keyword>
<dbReference type="EMBL" id="CP077062">
    <property type="protein sequence ID" value="QWZ09316.1"/>
    <property type="molecule type" value="Genomic_DNA"/>
</dbReference>
<reference evidence="2" key="1">
    <citation type="submission" date="2021-06" db="EMBL/GenBank/DDBJ databases">
        <title>Complete genome sequence of Nocardioides sp. G188.</title>
        <authorList>
            <person name="Im W.-T."/>
        </authorList>
    </citation>
    <scope>NUCLEOTIDE SEQUENCE</scope>
    <source>
        <strain evidence="2">G188</strain>
    </source>
</reference>